<dbReference type="GO" id="GO:0005524">
    <property type="term" value="F:ATP binding"/>
    <property type="evidence" value="ECO:0007669"/>
    <property type="project" value="UniProtKB-KW"/>
</dbReference>
<dbReference type="GO" id="GO:0006310">
    <property type="term" value="P:DNA recombination"/>
    <property type="evidence" value="ECO:0007669"/>
    <property type="project" value="InterPro"/>
</dbReference>
<dbReference type="GO" id="GO:0006297">
    <property type="term" value="P:nucleotide-excision repair, DNA gap filling"/>
    <property type="evidence" value="ECO:0007669"/>
    <property type="project" value="TreeGrafter"/>
</dbReference>
<dbReference type="OMA" id="WEDCATI"/>
<dbReference type="AlphaFoldDB" id="A0A075B5C9"/>
<keyword evidence="4" id="KW-0067">ATP-binding</keyword>
<feature type="domain" description="ATP-dependent DNA ligase family profile" evidence="6">
    <location>
        <begin position="294"/>
        <end position="428"/>
    </location>
</feature>
<sequence>MIKSIKNAKEKSQVLNDCISSWFEQFEKVDSVYRLFRLLVPFEDPSKYGLRENKLCSFINTERGRAILEWRLDAGMQGDLGSIETPSSSISVKDVNDLLDELQLAYSWNDRSKLSKDDFVTLKNHRSQIEILKDLFVKSTGNEIKWLIRIILKDLRINMEDCRPFMNNFHAMFSSIYSIKNDLKVACMCIQKFKDIGLEYDQNKSVDLNKEFSNPELGVNVGIMQCGRPNSLEYVANKLQGQECLIETKYDEAEILVYNERTKSIEPFGGVSDLAPGKSFYSNDVTNGIRHYILIFFDILYLNGESLLNCTLRNRRLKLEQVVQTIPNYCELSKTFIIDFSKLNHLDLLRNVFQEHIQKNEEGIIVKSLDSIYKPFNRTNWWKIKKDCRGFNIDGYGDTGDFAIVGASYAPNADSSGLFQIFHVGCLTNKKELLDKISSCPNFAIVFTVEMGLSRDERSSISALINNTSIKFHNGLNLPNKEVSYQITNLINSKIDVTFSIPLVFELLGSGFTKERPNKFFTLRFPRILKVYYNRNPIECITFQELQELSHSRNKIETTPEIDYSSYQPGSERKSKRAKTVTDLVLDFAFLSKAHYFVCYETPSAETMSITKNIVAWNLSYSRTLEEALGHSNLKIFLMDKNNQEFCSDIVEHLKSVNADKLLLLSQSSFLQQQSSLKNVKVTSTDVIYYFK</sequence>
<evidence type="ECO:0000256" key="3">
    <source>
        <dbReference type="ARBA" id="ARBA00022741"/>
    </source>
</evidence>
<dbReference type="SUPFAM" id="SSF56091">
    <property type="entry name" value="DNA ligase/mRNA capping enzyme, catalytic domain"/>
    <property type="match status" value="1"/>
</dbReference>
<dbReference type="GO" id="GO:0006303">
    <property type="term" value="P:double-strand break repair via nonhomologous end joining"/>
    <property type="evidence" value="ECO:0007669"/>
    <property type="project" value="TreeGrafter"/>
</dbReference>
<evidence type="ECO:0000313" key="7">
    <source>
        <dbReference type="EMBL" id="EPZ36976.1"/>
    </source>
</evidence>
<proteinExistence type="inferred from homology"/>
<dbReference type="Proteomes" id="UP000030755">
    <property type="component" value="Unassembled WGS sequence"/>
</dbReference>
<dbReference type="GO" id="GO:0032807">
    <property type="term" value="C:DNA ligase IV complex"/>
    <property type="evidence" value="ECO:0007669"/>
    <property type="project" value="TreeGrafter"/>
</dbReference>
<dbReference type="GO" id="GO:0003677">
    <property type="term" value="F:DNA binding"/>
    <property type="evidence" value="ECO:0007669"/>
    <property type="project" value="InterPro"/>
</dbReference>
<organism evidence="7 8">
    <name type="scientific">Rozella allomycis (strain CSF55)</name>
    <dbReference type="NCBI Taxonomy" id="988480"/>
    <lineage>
        <taxon>Eukaryota</taxon>
        <taxon>Fungi</taxon>
        <taxon>Fungi incertae sedis</taxon>
        <taxon>Cryptomycota</taxon>
        <taxon>Cryptomycota incertae sedis</taxon>
        <taxon>Rozella</taxon>
    </lineage>
</organism>
<evidence type="ECO:0000256" key="5">
    <source>
        <dbReference type="ARBA" id="ARBA00023242"/>
    </source>
</evidence>
<dbReference type="InterPro" id="IPR036599">
    <property type="entry name" value="DNA_ligase_N_sf"/>
</dbReference>
<dbReference type="HOGENOM" id="CLU_398034_0_0_1"/>
<dbReference type="SUPFAM" id="SSF50249">
    <property type="entry name" value="Nucleic acid-binding proteins"/>
    <property type="match status" value="1"/>
</dbReference>
<gene>
    <name evidence="7" type="ORF">O9G_001421</name>
</gene>
<dbReference type="PROSITE" id="PS50160">
    <property type="entry name" value="DNA_LIGASE_A3"/>
    <property type="match status" value="1"/>
</dbReference>
<protein>
    <submittedName>
        <fullName evidence="7">DNA ligase, ATP-dependent domain-containing protein</fullName>
    </submittedName>
</protein>
<evidence type="ECO:0000256" key="4">
    <source>
        <dbReference type="ARBA" id="ARBA00022840"/>
    </source>
</evidence>
<name>A0A075B5C9_ROZAC</name>
<dbReference type="InterPro" id="IPR012308">
    <property type="entry name" value="DNA_ligase_ATP-dep_N"/>
</dbReference>
<keyword evidence="2 7" id="KW-0436">Ligase</keyword>
<dbReference type="Pfam" id="PF04675">
    <property type="entry name" value="DNA_ligase_A_N"/>
    <property type="match status" value="1"/>
</dbReference>
<dbReference type="InterPro" id="IPR029710">
    <property type="entry name" value="LIG4"/>
</dbReference>
<dbReference type="InterPro" id="IPR016059">
    <property type="entry name" value="DNA_ligase_ATP-dep_CS"/>
</dbReference>
<keyword evidence="5" id="KW-0539">Nucleus</keyword>
<evidence type="ECO:0000259" key="6">
    <source>
        <dbReference type="PROSITE" id="PS50160"/>
    </source>
</evidence>
<dbReference type="InterPro" id="IPR012340">
    <property type="entry name" value="NA-bd_OB-fold"/>
</dbReference>
<evidence type="ECO:0000256" key="1">
    <source>
        <dbReference type="ARBA" id="ARBA00007572"/>
    </source>
</evidence>
<dbReference type="Gene3D" id="3.30.470.30">
    <property type="entry name" value="DNA ligase/mRNA capping enzyme"/>
    <property type="match status" value="1"/>
</dbReference>
<dbReference type="Gene3D" id="1.10.3260.10">
    <property type="entry name" value="DNA ligase, ATP-dependent, N-terminal domain"/>
    <property type="match status" value="1"/>
</dbReference>
<accession>A0A075B5C9</accession>
<evidence type="ECO:0000256" key="2">
    <source>
        <dbReference type="ARBA" id="ARBA00022598"/>
    </source>
</evidence>
<reference evidence="7 8" key="1">
    <citation type="journal article" date="2013" name="Curr. Biol.">
        <title>Shared signatures of parasitism and phylogenomics unite Cryptomycota and microsporidia.</title>
        <authorList>
            <person name="James T.Y."/>
            <person name="Pelin A."/>
            <person name="Bonen L."/>
            <person name="Ahrendt S."/>
            <person name="Sain D."/>
            <person name="Corradi N."/>
            <person name="Stajich J.E."/>
        </authorList>
    </citation>
    <scope>NUCLEOTIDE SEQUENCE [LARGE SCALE GENOMIC DNA]</scope>
    <source>
        <strain evidence="7 8">CSF55</strain>
    </source>
</reference>
<comment type="similarity">
    <text evidence="1">Belongs to the ATP-dependent DNA ligase family.</text>
</comment>
<dbReference type="OrthoDB" id="2160351at2759"/>
<dbReference type="InterPro" id="IPR012310">
    <property type="entry name" value="DNA_ligase_ATP-dep_cent"/>
</dbReference>
<dbReference type="EMBL" id="KE560384">
    <property type="protein sequence ID" value="EPZ36976.1"/>
    <property type="molecule type" value="Genomic_DNA"/>
</dbReference>
<dbReference type="PANTHER" id="PTHR45997:SF2">
    <property type="entry name" value="ATP DEPENDENT DNA LIGASE DOMAIN PROTEIN (AFU_ORTHOLOGUE AFUA_5G02430)"/>
    <property type="match status" value="1"/>
</dbReference>
<keyword evidence="3" id="KW-0547">Nucleotide-binding</keyword>
<dbReference type="PANTHER" id="PTHR45997">
    <property type="entry name" value="DNA LIGASE 4"/>
    <property type="match status" value="1"/>
</dbReference>
<dbReference type="Pfam" id="PF01068">
    <property type="entry name" value="DNA_ligase_A_M"/>
    <property type="match status" value="1"/>
</dbReference>
<evidence type="ECO:0000313" key="8">
    <source>
        <dbReference type="Proteomes" id="UP000030755"/>
    </source>
</evidence>
<dbReference type="GO" id="GO:0003910">
    <property type="term" value="F:DNA ligase (ATP) activity"/>
    <property type="evidence" value="ECO:0007669"/>
    <property type="project" value="InterPro"/>
</dbReference>
<dbReference type="PROSITE" id="PS00333">
    <property type="entry name" value="DNA_LIGASE_A2"/>
    <property type="match status" value="1"/>
</dbReference>
<keyword evidence="8" id="KW-1185">Reference proteome</keyword>
<dbReference type="STRING" id="988480.A0A075B5C9"/>
<dbReference type="Gene3D" id="2.40.50.140">
    <property type="entry name" value="Nucleic acid-binding proteins"/>
    <property type="match status" value="1"/>
</dbReference>